<accession>A0A151TDJ4</accession>
<dbReference type="EMBL" id="CM003608">
    <property type="protein sequence ID" value="KYP65122.1"/>
    <property type="molecule type" value="Genomic_DNA"/>
</dbReference>
<dbReference type="AlphaFoldDB" id="A0A151TDJ4"/>
<protein>
    <submittedName>
        <fullName evidence="2">Uncharacterized protein</fullName>
    </submittedName>
</protein>
<feature type="transmembrane region" description="Helical" evidence="1">
    <location>
        <begin position="33"/>
        <end position="50"/>
    </location>
</feature>
<keyword evidence="1" id="KW-1133">Transmembrane helix</keyword>
<dbReference type="Proteomes" id="UP000075243">
    <property type="component" value="Chromosome 6"/>
</dbReference>
<sequence length="85" mass="8554">MMGLASSLVSPFFKTQGAFSTKSFASFSPKSVKALTSLMILIFTAASYFSSFKSKAVFSAAAAEATAGDPEAATDGATMPAAGAP</sequence>
<name>A0A151TDJ4_CAJCA</name>
<proteinExistence type="predicted"/>
<keyword evidence="3" id="KW-1185">Reference proteome</keyword>
<dbReference type="Gramene" id="C.cajan_11027.t">
    <property type="protein sequence ID" value="C.cajan_11027.t.cds1"/>
    <property type="gene ID" value="C.cajan_11027"/>
</dbReference>
<keyword evidence="1" id="KW-0812">Transmembrane</keyword>
<dbReference type="AntiFam" id="ANF00182">
    <property type="entry name" value="Shadow ORF (opposite rplL)"/>
</dbReference>
<gene>
    <name evidence="2" type="ORF">KK1_011350</name>
</gene>
<evidence type="ECO:0000256" key="1">
    <source>
        <dbReference type="SAM" id="Phobius"/>
    </source>
</evidence>
<organism evidence="2 3">
    <name type="scientific">Cajanus cajan</name>
    <name type="common">Pigeon pea</name>
    <name type="synonym">Cajanus indicus</name>
    <dbReference type="NCBI Taxonomy" id="3821"/>
    <lineage>
        <taxon>Eukaryota</taxon>
        <taxon>Viridiplantae</taxon>
        <taxon>Streptophyta</taxon>
        <taxon>Embryophyta</taxon>
        <taxon>Tracheophyta</taxon>
        <taxon>Spermatophyta</taxon>
        <taxon>Magnoliopsida</taxon>
        <taxon>eudicotyledons</taxon>
        <taxon>Gunneridae</taxon>
        <taxon>Pentapetalae</taxon>
        <taxon>rosids</taxon>
        <taxon>fabids</taxon>
        <taxon>Fabales</taxon>
        <taxon>Fabaceae</taxon>
        <taxon>Papilionoideae</taxon>
        <taxon>50 kb inversion clade</taxon>
        <taxon>NPAAA clade</taxon>
        <taxon>indigoferoid/millettioid clade</taxon>
        <taxon>Phaseoleae</taxon>
        <taxon>Cajanus</taxon>
    </lineage>
</organism>
<reference evidence="2 3" key="1">
    <citation type="journal article" date="2012" name="Nat. Biotechnol.">
        <title>Draft genome sequence of pigeonpea (Cajanus cajan), an orphan legume crop of resource-poor farmers.</title>
        <authorList>
            <person name="Varshney R.K."/>
            <person name="Chen W."/>
            <person name="Li Y."/>
            <person name="Bharti A.K."/>
            <person name="Saxena R.K."/>
            <person name="Schlueter J.A."/>
            <person name="Donoghue M.T."/>
            <person name="Azam S."/>
            <person name="Fan G."/>
            <person name="Whaley A.M."/>
            <person name="Farmer A.D."/>
            <person name="Sheridan J."/>
            <person name="Iwata A."/>
            <person name="Tuteja R."/>
            <person name="Penmetsa R.V."/>
            <person name="Wu W."/>
            <person name="Upadhyaya H.D."/>
            <person name="Yang S.P."/>
            <person name="Shah T."/>
            <person name="Saxena K.B."/>
            <person name="Michael T."/>
            <person name="McCombie W.R."/>
            <person name="Yang B."/>
            <person name="Zhang G."/>
            <person name="Yang H."/>
            <person name="Wang J."/>
            <person name="Spillane C."/>
            <person name="Cook D.R."/>
            <person name="May G.D."/>
            <person name="Xu X."/>
            <person name="Jackson S.A."/>
        </authorList>
    </citation>
    <scope>NUCLEOTIDE SEQUENCE [LARGE SCALE GENOMIC DNA]</scope>
    <source>
        <strain evidence="3">cv. Asha</strain>
    </source>
</reference>
<evidence type="ECO:0000313" key="2">
    <source>
        <dbReference type="EMBL" id="KYP65122.1"/>
    </source>
</evidence>
<evidence type="ECO:0000313" key="3">
    <source>
        <dbReference type="Proteomes" id="UP000075243"/>
    </source>
</evidence>
<keyword evidence="1" id="KW-0472">Membrane</keyword>